<keyword evidence="3" id="KW-1185">Reference proteome</keyword>
<comment type="caution">
    <text evidence="2">The sequence shown here is derived from an EMBL/GenBank/DDBJ whole genome shotgun (WGS) entry which is preliminary data.</text>
</comment>
<accession>A0ABD0V4Z8</accession>
<proteinExistence type="predicted"/>
<protein>
    <submittedName>
        <fullName evidence="2">Uncharacterized protein</fullName>
    </submittedName>
</protein>
<evidence type="ECO:0000313" key="3">
    <source>
        <dbReference type="Proteomes" id="UP001552299"/>
    </source>
</evidence>
<evidence type="ECO:0000256" key="1">
    <source>
        <dbReference type="SAM" id="MobiDB-lite"/>
    </source>
</evidence>
<feature type="compositionally biased region" description="Gly residues" evidence="1">
    <location>
        <begin position="138"/>
        <end position="148"/>
    </location>
</feature>
<sequence>MDLVFLLNAWNNSSRTPLLLAETSYNPKTMNVHSNDDCQGSKARVVVLSLEPHLVTPLCLGMDPEQLGRTLDLLVGQINNISQQLRESQADFAEFRRTTTDRFDSLERAQLKFWLLIASIIIDRRGRKLREMEKERIGNGGGSSGGGNDRSNQMPDRKSQTAAPSITTIHHRAWQEFIAENIKVNKKVTYKKFGEQKRTS</sequence>
<gene>
    <name evidence="2" type="ORF">M5K25_012680</name>
</gene>
<organism evidence="2 3">
    <name type="scientific">Dendrobium thyrsiflorum</name>
    <name type="common">Pinecone-like raceme dendrobium</name>
    <name type="synonym">Orchid</name>
    <dbReference type="NCBI Taxonomy" id="117978"/>
    <lineage>
        <taxon>Eukaryota</taxon>
        <taxon>Viridiplantae</taxon>
        <taxon>Streptophyta</taxon>
        <taxon>Embryophyta</taxon>
        <taxon>Tracheophyta</taxon>
        <taxon>Spermatophyta</taxon>
        <taxon>Magnoliopsida</taxon>
        <taxon>Liliopsida</taxon>
        <taxon>Asparagales</taxon>
        <taxon>Orchidaceae</taxon>
        <taxon>Epidendroideae</taxon>
        <taxon>Malaxideae</taxon>
        <taxon>Dendrobiinae</taxon>
        <taxon>Dendrobium</taxon>
    </lineage>
</organism>
<feature type="region of interest" description="Disordered" evidence="1">
    <location>
        <begin position="135"/>
        <end position="163"/>
    </location>
</feature>
<dbReference type="AlphaFoldDB" id="A0ABD0V4Z8"/>
<reference evidence="2 3" key="1">
    <citation type="journal article" date="2024" name="Plant Biotechnol. J.">
        <title>Dendrobium thyrsiflorum genome and its molecular insights into genes involved in important horticultural traits.</title>
        <authorList>
            <person name="Chen B."/>
            <person name="Wang J.Y."/>
            <person name="Zheng P.J."/>
            <person name="Li K.L."/>
            <person name="Liang Y.M."/>
            <person name="Chen X.F."/>
            <person name="Zhang C."/>
            <person name="Zhao X."/>
            <person name="He X."/>
            <person name="Zhang G.Q."/>
            <person name="Liu Z.J."/>
            <person name="Xu Q."/>
        </authorList>
    </citation>
    <scope>NUCLEOTIDE SEQUENCE [LARGE SCALE GENOMIC DNA]</scope>
    <source>
        <strain evidence="2">GZMU011</strain>
    </source>
</reference>
<feature type="compositionally biased region" description="Polar residues" evidence="1">
    <location>
        <begin position="149"/>
        <end position="163"/>
    </location>
</feature>
<name>A0ABD0V4Z8_DENTH</name>
<dbReference type="Proteomes" id="UP001552299">
    <property type="component" value="Unassembled WGS sequence"/>
</dbReference>
<evidence type="ECO:0000313" key="2">
    <source>
        <dbReference type="EMBL" id="KAL0917606.1"/>
    </source>
</evidence>
<dbReference type="EMBL" id="JANQDX010000010">
    <property type="protein sequence ID" value="KAL0917606.1"/>
    <property type="molecule type" value="Genomic_DNA"/>
</dbReference>